<dbReference type="RefSeq" id="WP_215436916.1">
    <property type="nucleotide sequence ID" value="NZ_AP025943.1"/>
</dbReference>
<name>A0ABM7ZHK0_9BACT</name>
<feature type="transmembrane region" description="Helical" evidence="1">
    <location>
        <begin position="218"/>
        <end position="239"/>
    </location>
</feature>
<feature type="transmembrane region" description="Helical" evidence="1">
    <location>
        <begin position="155"/>
        <end position="177"/>
    </location>
</feature>
<protein>
    <recommendedName>
        <fullName evidence="2">DUF4328 domain-containing protein</fullName>
    </recommendedName>
</protein>
<accession>A0ABM7ZHK0</accession>
<evidence type="ECO:0000313" key="3">
    <source>
        <dbReference type="EMBL" id="BDL44135.1"/>
    </source>
</evidence>
<keyword evidence="1" id="KW-1133">Transmembrane helix</keyword>
<organism evidence="3 4">
    <name type="scientific">Akkermansia biwaensis</name>
    <dbReference type="NCBI Taxonomy" id="2946555"/>
    <lineage>
        <taxon>Bacteria</taxon>
        <taxon>Pseudomonadati</taxon>
        <taxon>Verrucomicrobiota</taxon>
        <taxon>Verrucomicrobiia</taxon>
        <taxon>Verrucomicrobiales</taxon>
        <taxon>Akkermansiaceae</taxon>
        <taxon>Akkermansia</taxon>
    </lineage>
</organism>
<dbReference type="Proteomes" id="UP001062263">
    <property type="component" value="Chromosome"/>
</dbReference>
<feature type="domain" description="DUF4328" evidence="2">
    <location>
        <begin position="81"/>
        <end position="175"/>
    </location>
</feature>
<feature type="transmembrane region" description="Helical" evidence="1">
    <location>
        <begin position="21"/>
        <end position="42"/>
    </location>
</feature>
<keyword evidence="1" id="KW-0472">Membrane</keyword>
<evidence type="ECO:0000313" key="4">
    <source>
        <dbReference type="Proteomes" id="UP001062263"/>
    </source>
</evidence>
<evidence type="ECO:0000259" key="2">
    <source>
        <dbReference type="Pfam" id="PF14219"/>
    </source>
</evidence>
<dbReference type="EMBL" id="AP025943">
    <property type="protein sequence ID" value="BDL44135.1"/>
    <property type="molecule type" value="Genomic_DNA"/>
</dbReference>
<dbReference type="InterPro" id="IPR025565">
    <property type="entry name" value="DUF4328"/>
</dbReference>
<keyword evidence="1" id="KW-0812">Transmembrane</keyword>
<gene>
    <name evidence="3" type="ORF">Abiwalacus_17090</name>
</gene>
<feature type="transmembrane region" description="Helical" evidence="1">
    <location>
        <begin position="79"/>
        <end position="99"/>
    </location>
</feature>
<proteinExistence type="predicted"/>
<evidence type="ECO:0000256" key="1">
    <source>
        <dbReference type="SAM" id="Phobius"/>
    </source>
</evidence>
<sequence length="251" mass="28097">MNSSSPGPHPLLFRAGRWLPFLLGTLSLFLIAGTCFIIFVQLPWIQETVRKMIGQTVSELVTLHKLPSGMEITYPGSEIGVIMFPVSLACFACWLLLIYRLAWDARRTAGNLMQPSPAKCVLCFILPVGNLWMPVKALLNINSILSPTSQTSGKVLIWTAWALSVPVTFLTLLYTLIHPFITFMETFGGWQEEADSFPMEPVVQDIQSLFSAMLGPVLFYNGIVFMLSLLASNLMIYYLDARSRRMQPPCN</sequence>
<reference evidence="3" key="1">
    <citation type="submission" date="2022-06" db="EMBL/GenBank/DDBJ databases">
        <title>Akkermansia biwalacus sp. nov., an anaerobic mucin-degrading bacterium isolated from human intestine.</title>
        <authorList>
            <person name="Kobayashi Y."/>
            <person name="Inoue S."/>
            <person name="Kawahara T."/>
            <person name="Kohda N."/>
        </authorList>
    </citation>
    <scope>NUCLEOTIDE SEQUENCE</scope>
    <source>
        <strain evidence="3">WON2089</strain>
    </source>
</reference>
<keyword evidence="4" id="KW-1185">Reference proteome</keyword>
<dbReference type="Pfam" id="PF14219">
    <property type="entry name" value="DUF4328"/>
    <property type="match status" value="1"/>
</dbReference>